<comment type="subcellular location">
    <subcellularLocation>
        <location evidence="1">Cytoplasm</location>
    </subcellularLocation>
</comment>
<dbReference type="Pfam" id="PF02367">
    <property type="entry name" value="TsaE"/>
    <property type="match status" value="1"/>
</dbReference>
<evidence type="ECO:0000256" key="4">
    <source>
        <dbReference type="ARBA" id="ARBA00022490"/>
    </source>
</evidence>
<dbReference type="GO" id="GO:0005524">
    <property type="term" value="F:ATP binding"/>
    <property type="evidence" value="ECO:0007669"/>
    <property type="project" value="UniProtKB-KW"/>
</dbReference>
<evidence type="ECO:0000256" key="2">
    <source>
        <dbReference type="ARBA" id="ARBA00007599"/>
    </source>
</evidence>
<evidence type="ECO:0000256" key="3">
    <source>
        <dbReference type="ARBA" id="ARBA00019010"/>
    </source>
</evidence>
<dbReference type="InterPro" id="IPR003442">
    <property type="entry name" value="T6A_TsaE"/>
</dbReference>
<evidence type="ECO:0000256" key="8">
    <source>
        <dbReference type="ARBA" id="ARBA00022840"/>
    </source>
</evidence>
<keyword evidence="6" id="KW-0479">Metal-binding</keyword>
<dbReference type="Gene3D" id="3.40.50.300">
    <property type="entry name" value="P-loop containing nucleotide triphosphate hydrolases"/>
    <property type="match status" value="1"/>
</dbReference>
<evidence type="ECO:0000256" key="9">
    <source>
        <dbReference type="ARBA" id="ARBA00022842"/>
    </source>
</evidence>
<comment type="similarity">
    <text evidence="2">Belongs to the TsaE family.</text>
</comment>
<evidence type="ECO:0000256" key="1">
    <source>
        <dbReference type="ARBA" id="ARBA00004496"/>
    </source>
</evidence>
<evidence type="ECO:0000256" key="10">
    <source>
        <dbReference type="ARBA" id="ARBA00032441"/>
    </source>
</evidence>
<reference evidence="11" key="1">
    <citation type="submission" date="2018-05" db="EMBL/GenBank/DDBJ databases">
        <authorList>
            <person name="Lanie J.A."/>
            <person name="Ng W.-L."/>
            <person name="Kazmierczak K.M."/>
            <person name="Andrzejewski T.M."/>
            <person name="Davidsen T.M."/>
            <person name="Wayne K.J."/>
            <person name="Tettelin H."/>
            <person name="Glass J.I."/>
            <person name="Rusch D."/>
            <person name="Podicherti R."/>
            <person name="Tsui H.-C.T."/>
            <person name="Winkler M.E."/>
        </authorList>
    </citation>
    <scope>NUCLEOTIDE SEQUENCE</scope>
</reference>
<dbReference type="GO" id="GO:0002949">
    <property type="term" value="P:tRNA threonylcarbamoyladenosine modification"/>
    <property type="evidence" value="ECO:0007669"/>
    <property type="project" value="InterPro"/>
</dbReference>
<keyword evidence="7" id="KW-0547">Nucleotide-binding</keyword>
<dbReference type="GO" id="GO:0005737">
    <property type="term" value="C:cytoplasm"/>
    <property type="evidence" value="ECO:0007669"/>
    <property type="project" value="UniProtKB-SubCell"/>
</dbReference>
<dbReference type="PANTHER" id="PTHR33540">
    <property type="entry name" value="TRNA THREONYLCARBAMOYLADENOSINE BIOSYNTHESIS PROTEIN TSAE"/>
    <property type="match status" value="1"/>
</dbReference>
<proteinExistence type="inferred from homology"/>
<keyword evidence="4" id="KW-0963">Cytoplasm</keyword>
<dbReference type="GO" id="GO:0046872">
    <property type="term" value="F:metal ion binding"/>
    <property type="evidence" value="ECO:0007669"/>
    <property type="project" value="UniProtKB-KW"/>
</dbReference>
<dbReference type="SUPFAM" id="SSF52540">
    <property type="entry name" value="P-loop containing nucleoside triphosphate hydrolases"/>
    <property type="match status" value="1"/>
</dbReference>
<evidence type="ECO:0000256" key="5">
    <source>
        <dbReference type="ARBA" id="ARBA00022694"/>
    </source>
</evidence>
<keyword evidence="5" id="KW-0819">tRNA processing</keyword>
<dbReference type="AlphaFoldDB" id="A0A382QQ07"/>
<sequence length="123" mass="14623">MFGEIGVGKTTFIKYFINHLQKKNNLTQTEVPSPTFNIVNEYMINDLIIQHYDLFKLKDSNEIKNIGLFENYSSIITFVEWPEVIEEKPEKRTDLLFNYEDNLTKRSLIISSTYKKKLMDEFK</sequence>
<dbReference type="EMBL" id="UINC01115720">
    <property type="protein sequence ID" value="SVC86960.1"/>
    <property type="molecule type" value="Genomic_DNA"/>
</dbReference>
<gene>
    <name evidence="11" type="ORF">METZ01_LOCUS339814</name>
</gene>
<protein>
    <recommendedName>
        <fullName evidence="3">tRNA threonylcarbamoyladenosine biosynthesis protein TsaE</fullName>
    </recommendedName>
    <alternativeName>
        <fullName evidence="10">t(6)A37 threonylcarbamoyladenosine biosynthesis protein TsaE</fullName>
    </alternativeName>
</protein>
<accession>A0A382QQ07</accession>
<dbReference type="NCBIfam" id="TIGR00150">
    <property type="entry name" value="T6A_YjeE"/>
    <property type="match status" value="1"/>
</dbReference>
<dbReference type="PANTHER" id="PTHR33540:SF2">
    <property type="entry name" value="TRNA THREONYLCARBAMOYLADENOSINE BIOSYNTHESIS PROTEIN TSAE"/>
    <property type="match status" value="1"/>
</dbReference>
<organism evidence="11">
    <name type="scientific">marine metagenome</name>
    <dbReference type="NCBI Taxonomy" id="408172"/>
    <lineage>
        <taxon>unclassified sequences</taxon>
        <taxon>metagenomes</taxon>
        <taxon>ecological metagenomes</taxon>
    </lineage>
</organism>
<name>A0A382QQ07_9ZZZZ</name>
<evidence type="ECO:0000256" key="6">
    <source>
        <dbReference type="ARBA" id="ARBA00022723"/>
    </source>
</evidence>
<keyword evidence="8" id="KW-0067">ATP-binding</keyword>
<evidence type="ECO:0000256" key="7">
    <source>
        <dbReference type="ARBA" id="ARBA00022741"/>
    </source>
</evidence>
<keyword evidence="9" id="KW-0460">Magnesium</keyword>
<dbReference type="InterPro" id="IPR027417">
    <property type="entry name" value="P-loop_NTPase"/>
</dbReference>
<evidence type="ECO:0000313" key="11">
    <source>
        <dbReference type="EMBL" id="SVC86960.1"/>
    </source>
</evidence>